<dbReference type="InterPro" id="IPR035996">
    <property type="entry name" value="4pyrrol_Methylase_sf"/>
</dbReference>
<comment type="subcellular location">
    <subcellularLocation>
        <location evidence="6">Cytoplasm</location>
    </subcellularLocation>
</comment>
<dbReference type="EMBL" id="LT906462">
    <property type="protein sequence ID" value="SNV80867.1"/>
    <property type="molecule type" value="Genomic_DNA"/>
</dbReference>
<dbReference type="Pfam" id="PF00590">
    <property type="entry name" value="TP_methylase"/>
    <property type="match status" value="1"/>
</dbReference>
<comment type="catalytic activity">
    <reaction evidence="6">
        <text>cytidine(1402) in 16S rRNA + S-adenosyl-L-methionine = 2'-O-methylcytidine(1402) in 16S rRNA + S-adenosyl-L-homocysteine + H(+)</text>
        <dbReference type="Rhea" id="RHEA:42924"/>
        <dbReference type="Rhea" id="RHEA-COMP:10285"/>
        <dbReference type="Rhea" id="RHEA-COMP:10286"/>
        <dbReference type="ChEBI" id="CHEBI:15378"/>
        <dbReference type="ChEBI" id="CHEBI:57856"/>
        <dbReference type="ChEBI" id="CHEBI:59789"/>
        <dbReference type="ChEBI" id="CHEBI:74495"/>
        <dbReference type="ChEBI" id="CHEBI:82748"/>
        <dbReference type="EC" id="2.1.1.198"/>
    </reaction>
</comment>
<dbReference type="RefSeq" id="WP_095089864.1">
    <property type="nucleotide sequence ID" value="NZ_BMDM01000012.1"/>
</dbReference>
<sequence length="280" mass="32386">MSILYLVGTPIGNLEDITYRAVRILTEADYIFCEDTRVTAKLCQHYSINTPLKSYHEHNKDKASKQILELLDTDKTVALVSDAGCPCISDPGYELVNQARDKEIRVETIPGPNAAITALMTSGLPSYKFVFLGFLPRQAKEKHDVLDKWMQRESTVMIYESPYRVKQTVKAISEIDSNRKISLGRELTKKFEQVVTEESTIIEQMLESEEIPQKGEFVILIQGQDESLQDTTWWEEMNLKEHVEFYVENHEMRSKDAIKQVSIDRKMKKRDVYEAFHIQE</sequence>
<keyword evidence="3 6" id="KW-0489">Methyltransferase</keyword>
<dbReference type="HAMAP" id="MF_01877">
    <property type="entry name" value="16SrRNA_methyltr_I"/>
    <property type="match status" value="1"/>
</dbReference>
<dbReference type="KEGG" id="sste:SAMEA4384403_2389"/>
<keyword evidence="5 6" id="KW-0949">S-adenosyl-L-methionine</keyword>
<dbReference type="SUPFAM" id="SSF53790">
    <property type="entry name" value="Tetrapyrrole methylase"/>
    <property type="match status" value="1"/>
</dbReference>
<keyword evidence="4 6" id="KW-0808">Transferase</keyword>
<comment type="similarity">
    <text evidence="6">Belongs to the methyltransferase superfamily. RsmI family.</text>
</comment>
<dbReference type="PANTHER" id="PTHR46111:SF1">
    <property type="entry name" value="RIBOSOMAL RNA SMALL SUBUNIT METHYLTRANSFERASE I"/>
    <property type="match status" value="1"/>
</dbReference>
<evidence type="ECO:0000256" key="1">
    <source>
        <dbReference type="ARBA" id="ARBA00022490"/>
    </source>
</evidence>
<keyword evidence="2 6" id="KW-0698">rRNA processing</keyword>
<proteinExistence type="inferred from homology"/>
<dbReference type="GO" id="GO:0005737">
    <property type="term" value="C:cytoplasm"/>
    <property type="evidence" value="ECO:0007669"/>
    <property type="project" value="UniProtKB-SubCell"/>
</dbReference>
<dbReference type="InterPro" id="IPR008189">
    <property type="entry name" value="rRNA_ssu_MeTfrase_I"/>
</dbReference>
<evidence type="ECO:0000256" key="4">
    <source>
        <dbReference type="ARBA" id="ARBA00022679"/>
    </source>
</evidence>
<reference evidence="8 9" key="1">
    <citation type="submission" date="2017-06" db="EMBL/GenBank/DDBJ databases">
        <authorList>
            <consortium name="Pathogen Informatics"/>
        </authorList>
    </citation>
    <scope>NUCLEOTIDE SEQUENCE [LARGE SCALE GENOMIC DNA]</scope>
    <source>
        <strain evidence="8 9">NCTC13839</strain>
    </source>
</reference>
<protein>
    <recommendedName>
        <fullName evidence="6">Ribosomal RNA small subunit methyltransferase I</fullName>
        <ecNumber evidence="6">2.1.1.198</ecNumber>
    </recommendedName>
    <alternativeName>
        <fullName evidence="6">16S rRNA 2'-O-ribose C1402 methyltransferase</fullName>
    </alternativeName>
    <alternativeName>
        <fullName evidence="6">rRNA (cytidine-2'-O-)-methyltransferase RsmI</fullName>
    </alternativeName>
</protein>
<dbReference type="InterPro" id="IPR014777">
    <property type="entry name" value="4pyrrole_Mease_sub1"/>
</dbReference>
<dbReference type="EC" id="2.1.1.198" evidence="6"/>
<comment type="function">
    <text evidence="6">Catalyzes the 2'-O-methylation of the ribose of cytidine 1402 (C1402) in 16S rRNA.</text>
</comment>
<dbReference type="PANTHER" id="PTHR46111">
    <property type="entry name" value="RIBOSOMAL RNA SMALL SUBUNIT METHYLTRANSFERASE I"/>
    <property type="match status" value="1"/>
</dbReference>
<dbReference type="Gene3D" id="3.30.950.10">
    <property type="entry name" value="Methyltransferase, Cobalt-precorrin-4 Transmethylase, Domain 2"/>
    <property type="match status" value="1"/>
</dbReference>
<dbReference type="FunFam" id="3.30.950.10:FF:000002">
    <property type="entry name" value="Ribosomal RNA small subunit methyltransferase I"/>
    <property type="match status" value="1"/>
</dbReference>
<name>A0A240ABV3_9STAP</name>
<evidence type="ECO:0000259" key="7">
    <source>
        <dbReference type="Pfam" id="PF00590"/>
    </source>
</evidence>
<organism evidence="8 9">
    <name type="scientific">Mammaliicoccus stepanovicii</name>
    <dbReference type="NCBI Taxonomy" id="643214"/>
    <lineage>
        <taxon>Bacteria</taxon>
        <taxon>Bacillati</taxon>
        <taxon>Bacillota</taxon>
        <taxon>Bacilli</taxon>
        <taxon>Bacillales</taxon>
        <taxon>Staphylococcaceae</taxon>
        <taxon>Mammaliicoccus</taxon>
    </lineage>
</organism>
<dbReference type="PIRSF" id="PIRSF005917">
    <property type="entry name" value="MTase_YraL"/>
    <property type="match status" value="1"/>
</dbReference>
<evidence type="ECO:0000313" key="9">
    <source>
        <dbReference type="Proteomes" id="UP000242084"/>
    </source>
</evidence>
<evidence type="ECO:0000256" key="5">
    <source>
        <dbReference type="ARBA" id="ARBA00022691"/>
    </source>
</evidence>
<dbReference type="Proteomes" id="UP000242084">
    <property type="component" value="Chromosome 1"/>
</dbReference>
<keyword evidence="1 6" id="KW-0963">Cytoplasm</keyword>
<evidence type="ECO:0000256" key="2">
    <source>
        <dbReference type="ARBA" id="ARBA00022552"/>
    </source>
</evidence>
<dbReference type="InterPro" id="IPR014776">
    <property type="entry name" value="4pyrrole_Mease_sub2"/>
</dbReference>
<dbReference type="Gene3D" id="3.40.1010.10">
    <property type="entry name" value="Cobalt-precorrin-4 Transmethylase, Domain 1"/>
    <property type="match status" value="1"/>
</dbReference>
<dbReference type="AlphaFoldDB" id="A0A240ABV3"/>
<evidence type="ECO:0000313" key="8">
    <source>
        <dbReference type="EMBL" id="SNV80867.1"/>
    </source>
</evidence>
<dbReference type="InterPro" id="IPR018063">
    <property type="entry name" value="SAM_MeTrfase_RsmI_CS"/>
</dbReference>
<dbReference type="NCBIfam" id="TIGR00096">
    <property type="entry name" value="16S rRNA (cytidine(1402)-2'-O)-methyltransferase"/>
    <property type="match status" value="1"/>
</dbReference>
<dbReference type="PROSITE" id="PS01296">
    <property type="entry name" value="RSMI"/>
    <property type="match status" value="1"/>
</dbReference>
<accession>A0A240ABV3</accession>
<dbReference type="FunFam" id="3.40.1010.10:FF:000007">
    <property type="entry name" value="Ribosomal RNA small subunit methyltransferase I"/>
    <property type="match status" value="1"/>
</dbReference>
<dbReference type="InterPro" id="IPR000878">
    <property type="entry name" value="4pyrrol_Mease"/>
</dbReference>
<dbReference type="CDD" id="cd11648">
    <property type="entry name" value="RsmI"/>
    <property type="match status" value="1"/>
</dbReference>
<dbReference type="GO" id="GO:0070677">
    <property type="term" value="F:rRNA (cytosine-2'-O-)-methyltransferase activity"/>
    <property type="evidence" value="ECO:0007669"/>
    <property type="project" value="UniProtKB-UniRule"/>
</dbReference>
<dbReference type="OrthoDB" id="9809084at2"/>
<evidence type="ECO:0000256" key="6">
    <source>
        <dbReference type="HAMAP-Rule" id="MF_01877"/>
    </source>
</evidence>
<feature type="domain" description="Tetrapyrrole methylase" evidence="7">
    <location>
        <begin position="4"/>
        <end position="196"/>
    </location>
</feature>
<keyword evidence="9" id="KW-1185">Reference proteome</keyword>
<evidence type="ECO:0000256" key="3">
    <source>
        <dbReference type="ARBA" id="ARBA00022603"/>
    </source>
</evidence>
<gene>
    <name evidence="6 8" type="primary">rsmI</name>
    <name evidence="8" type="ORF">SAMEA4384403_02389</name>
</gene>